<dbReference type="AlphaFoldDB" id="A0A919MTG7"/>
<feature type="region of interest" description="Disordered" evidence="1">
    <location>
        <begin position="30"/>
        <end position="54"/>
    </location>
</feature>
<protein>
    <submittedName>
        <fullName evidence="2">Uncharacterized protein</fullName>
    </submittedName>
</protein>
<dbReference type="EMBL" id="BOMV01000017">
    <property type="protein sequence ID" value="GIE94733.1"/>
    <property type="molecule type" value="Genomic_DNA"/>
</dbReference>
<comment type="caution">
    <text evidence="2">The sequence shown here is derived from an EMBL/GenBank/DDBJ whole genome shotgun (WGS) entry which is preliminary data.</text>
</comment>
<feature type="region of interest" description="Disordered" evidence="1">
    <location>
        <begin position="73"/>
        <end position="98"/>
    </location>
</feature>
<evidence type="ECO:0000313" key="3">
    <source>
        <dbReference type="Proteomes" id="UP000636960"/>
    </source>
</evidence>
<name>A0A919MTG7_9ACTN</name>
<gene>
    <name evidence="2" type="ORF">Ari01nite_21980</name>
</gene>
<sequence length="98" mass="10105">MHSTFAAEPRSGIQSRTVVVAAKWTIGLAPPSDKSSFTAHNSEPVEQQRDKVHQRGDLIDTYAAFILTGRAAAPGSAGRNGGGVHPAAVPFPGTAASP</sequence>
<keyword evidence="3" id="KW-1185">Reference proteome</keyword>
<accession>A0A919MTG7</accession>
<dbReference type="Proteomes" id="UP000636960">
    <property type="component" value="Unassembled WGS sequence"/>
</dbReference>
<organism evidence="2 3">
    <name type="scientific">Paractinoplanes rishiriensis</name>
    <dbReference type="NCBI Taxonomy" id="1050105"/>
    <lineage>
        <taxon>Bacteria</taxon>
        <taxon>Bacillati</taxon>
        <taxon>Actinomycetota</taxon>
        <taxon>Actinomycetes</taxon>
        <taxon>Micromonosporales</taxon>
        <taxon>Micromonosporaceae</taxon>
        <taxon>Paractinoplanes</taxon>
    </lineage>
</organism>
<reference evidence="2" key="1">
    <citation type="submission" date="2021-01" db="EMBL/GenBank/DDBJ databases">
        <title>Whole genome shotgun sequence of Actinoplanes rishiriensis NBRC 108556.</title>
        <authorList>
            <person name="Komaki H."/>
            <person name="Tamura T."/>
        </authorList>
    </citation>
    <scope>NUCLEOTIDE SEQUENCE</scope>
    <source>
        <strain evidence="2">NBRC 108556</strain>
    </source>
</reference>
<evidence type="ECO:0000256" key="1">
    <source>
        <dbReference type="SAM" id="MobiDB-lite"/>
    </source>
</evidence>
<feature type="compositionally biased region" description="Polar residues" evidence="1">
    <location>
        <begin position="33"/>
        <end position="45"/>
    </location>
</feature>
<evidence type="ECO:0000313" key="2">
    <source>
        <dbReference type="EMBL" id="GIE94733.1"/>
    </source>
</evidence>
<proteinExistence type="predicted"/>